<dbReference type="Pfam" id="PF07811">
    <property type="entry name" value="TadE"/>
    <property type="match status" value="1"/>
</dbReference>
<dbReference type="NCBIfam" id="NF041390">
    <property type="entry name" value="TadE_Rv3655c"/>
    <property type="match status" value="1"/>
</dbReference>
<dbReference type="AlphaFoldDB" id="A0A1Q5Q429"/>
<dbReference type="InterPro" id="IPR012495">
    <property type="entry name" value="TadE-like_dom"/>
</dbReference>
<evidence type="ECO:0000313" key="3">
    <source>
        <dbReference type="EMBL" id="OKL54578.1"/>
    </source>
</evidence>
<keyword evidence="1" id="KW-1133">Transmembrane helix</keyword>
<reference evidence="4" key="1">
    <citation type="submission" date="2016-12" db="EMBL/GenBank/DDBJ databases">
        <authorList>
            <person name="Meng X."/>
        </authorList>
    </citation>
    <scope>NUCLEOTIDE SEQUENCE [LARGE SCALE GENOMIC DNA]</scope>
    <source>
        <strain evidence="4">DSM 19116</strain>
    </source>
</reference>
<gene>
    <name evidence="3" type="ORF">BSZ39_03360</name>
</gene>
<evidence type="ECO:0000259" key="2">
    <source>
        <dbReference type="Pfam" id="PF07811"/>
    </source>
</evidence>
<organism evidence="3 4">
    <name type="scientific">Bowdeniella nasicola</name>
    <dbReference type="NCBI Taxonomy" id="208480"/>
    <lineage>
        <taxon>Bacteria</taxon>
        <taxon>Bacillati</taxon>
        <taxon>Actinomycetota</taxon>
        <taxon>Actinomycetes</taxon>
        <taxon>Actinomycetales</taxon>
        <taxon>Actinomycetaceae</taxon>
        <taxon>Bowdeniella</taxon>
    </lineage>
</organism>
<name>A0A1Q5Q429_9ACTO</name>
<proteinExistence type="predicted"/>
<protein>
    <recommendedName>
        <fullName evidence="2">TadE-like domain-containing protein</fullName>
    </recommendedName>
</protein>
<keyword evidence="1" id="KW-0472">Membrane</keyword>
<keyword evidence="4" id="KW-1185">Reference proteome</keyword>
<evidence type="ECO:0000256" key="1">
    <source>
        <dbReference type="SAM" id="Phobius"/>
    </source>
</evidence>
<feature type="domain" description="TadE-like" evidence="2">
    <location>
        <begin position="13"/>
        <end position="55"/>
    </location>
</feature>
<dbReference type="InterPro" id="IPR049790">
    <property type="entry name" value="Rv3655c/TadE"/>
</dbReference>
<comment type="caution">
    <text evidence="3">The sequence shown here is derived from an EMBL/GenBank/DDBJ whole genome shotgun (WGS) entry which is preliminary data.</text>
</comment>
<dbReference type="EMBL" id="MQVR01000012">
    <property type="protein sequence ID" value="OKL54578.1"/>
    <property type="molecule type" value="Genomic_DNA"/>
</dbReference>
<accession>A0A1Q5Q429</accession>
<feature type="transmembrane region" description="Helical" evidence="1">
    <location>
        <begin position="21"/>
        <end position="40"/>
    </location>
</feature>
<dbReference type="Proteomes" id="UP000185628">
    <property type="component" value="Unassembled WGS sequence"/>
</dbReference>
<keyword evidence="1" id="KW-0812">Transmembrane</keyword>
<dbReference type="RefSeq" id="WP_073715978.1">
    <property type="nucleotide sequence ID" value="NZ_MQVR01000012.1"/>
</dbReference>
<sequence>MNRRPGARPAERGSVTVETALVLPVVVLFVLILLATALAGSQQLAVTEGARAAARSLAIGESLAEARATAARVCTCDTQIAAEGGTWVRVTVTSTSPTVSWIPGFNVAATITVPAEAGTP</sequence>
<evidence type="ECO:0000313" key="4">
    <source>
        <dbReference type="Proteomes" id="UP000185628"/>
    </source>
</evidence>